<evidence type="ECO:0000313" key="1">
    <source>
        <dbReference type="EMBL" id="GIE17150.1"/>
    </source>
</evidence>
<protein>
    <submittedName>
        <fullName evidence="1">Uncharacterized protein</fullName>
    </submittedName>
</protein>
<gene>
    <name evidence="1" type="ORF">Ahu01nite_002520</name>
</gene>
<dbReference type="EMBL" id="BOMN01000002">
    <property type="protein sequence ID" value="GIE17150.1"/>
    <property type="molecule type" value="Genomic_DNA"/>
</dbReference>
<keyword evidence="2" id="KW-1185">Reference proteome</keyword>
<reference evidence="1 2" key="1">
    <citation type="submission" date="2021-01" db="EMBL/GenBank/DDBJ databases">
        <title>Whole genome shotgun sequence of Actinoplanes humidus NBRC 14915.</title>
        <authorList>
            <person name="Komaki H."/>
            <person name="Tamura T."/>
        </authorList>
    </citation>
    <scope>NUCLEOTIDE SEQUENCE [LARGE SCALE GENOMIC DNA]</scope>
    <source>
        <strain evidence="1 2">NBRC 14915</strain>
    </source>
</reference>
<accession>A0ABQ3ZF07</accession>
<name>A0ABQ3ZF07_9ACTN</name>
<proteinExistence type="predicted"/>
<evidence type="ECO:0000313" key="2">
    <source>
        <dbReference type="Proteomes" id="UP000603200"/>
    </source>
</evidence>
<dbReference type="Proteomes" id="UP000603200">
    <property type="component" value="Unassembled WGS sequence"/>
</dbReference>
<sequence length="121" mass="12526">MSGARREVESNLANIEMGEISVVPKLSDLWCPDSANKTNPAASCGSGVECSQLFSGRAFTSVAVIVAVRNDEAEACRPAAVWRTRGADSFACRRSEPGRECGAAGWSGCGCGGSVGGEFYG</sequence>
<organism evidence="1 2">
    <name type="scientific">Winogradskya humida</name>
    <dbReference type="NCBI Taxonomy" id="113566"/>
    <lineage>
        <taxon>Bacteria</taxon>
        <taxon>Bacillati</taxon>
        <taxon>Actinomycetota</taxon>
        <taxon>Actinomycetes</taxon>
        <taxon>Micromonosporales</taxon>
        <taxon>Micromonosporaceae</taxon>
        <taxon>Winogradskya</taxon>
    </lineage>
</organism>
<comment type="caution">
    <text evidence="1">The sequence shown here is derived from an EMBL/GenBank/DDBJ whole genome shotgun (WGS) entry which is preliminary data.</text>
</comment>